<name>A0A8J6BA35_9EUKA</name>
<dbReference type="InterPro" id="IPR019775">
    <property type="entry name" value="WD40_repeat_CS"/>
</dbReference>
<dbReference type="PANTHER" id="PTHR19848">
    <property type="entry name" value="WD40 REPEAT PROTEIN"/>
    <property type="match status" value="1"/>
</dbReference>
<feature type="repeat" description="WD" evidence="3">
    <location>
        <begin position="362"/>
        <end position="394"/>
    </location>
</feature>
<evidence type="ECO:0000256" key="1">
    <source>
        <dbReference type="ARBA" id="ARBA00022574"/>
    </source>
</evidence>
<keyword evidence="6" id="KW-1185">Reference proteome</keyword>
<dbReference type="PROSITE" id="PS50294">
    <property type="entry name" value="WD_REPEATS_REGION"/>
    <property type="match status" value="3"/>
</dbReference>
<dbReference type="Pfam" id="PF00400">
    <property type="entry name" value="WD40"/>
    <property type="match status" value="6"/>
</dbReference>
<dbReference type="Proteomes" id="UP000717585">
    <property type="component" value="Unassembled WGS sequence"/>
</dbReference>
<dbReference type="PANTHER" id="PTHR19848:SF8">
    <property type="entry name" value="F-BOX AND WD REPEAT DOMAIN CONTAINING 7"/>
    <property type="match status" value="1"/>
</dbReference>
<feature type="region of interest" description="Disordered" evidence="4">
    <location>
        <begin position="125"/>
        <end position="162"/>
    </location>
</feature>
<feature type="compositionally biased region" description="Acidic residues" evidence="4">
    <location>
        <begin position="136"/>
        <end position="145"/>
    </location>
</feature>
<feature type="repeat" description="WD" evidence="3">
    <location>
        <begin position="497"/>
        <end position="542"/>
    </location>
</feature>
<dbReference type="PROSITE" id="PS50082">
    <property type="entry name" value="WD_REPEATS_2"/>
    <property type="match status" value="5"/>
</dbReference>
<evidence type="ECO:0000313" key="5">
    <source>
        <dbReference type="EMBL" id="KAG9397309.1"/>
    </source>
</evidence>
<evidence type="ECO:0000256" key="4">
    <source>
        <dbReference type="SAM" id="MobiDB-lite"/>
    </source>
</evidence>
<dbReference type="InterPro" id="IPR001680">
    <property type="entry name" value="WD40_rpt"/>
</dbReference>
<gene>
    <name evidence="5" type="ORF">J8273_1224</name>
</gene>
<feature type="repeat" description="WD" evidence="3">
    <location>
        <begin position="447"/>
        <end position="481"/>
    </location>
</feature>
<comment type="caution">
    <text evidence="5">The sequence shown here is derived from an EMBL/GenBank/DDBJ whole genome shotgun (WGS) entry which is preliminary data.</text>
</comment>
<feature type="repeat" description="WD" evidence="3">
    <location>
        <begin position="405"/>
        <end position="446"/>
    </location>
</feature>
<organism evidence="5 6">
    <name type="scientific">Carpediemonas membranifera</name>
    <dbReference type="NCBI Taxonomy" id="201153"/>
    <lineage>
        <taxon>Eukaryota</taxon>
        <taxon>Metamonada</taxon>
        <taxon>Carpediemonas-like organisms</taxon>
        <taxon>Carpediemonas</taxon>
    </lineage>
</organism>
<dbReference type="PRINTS" id="PR00320">
    <property type="entry name" value="GPROTEINBRPT"/>
</dbReference>
<keyword evidence="1 3" id="KW-0853">WD repeat</keyword>
<dbReference type="EMBL" id="JAHDYR010000003">
    <property type="protein sequence ID" value="KAG9397309.1"/>
    <property type="molecule type" value="Genomic_DNA"/>
</dbReference>
<dbReference type="CDD" id="cd00200">
    <property type="entry name" value="WD40"/>
    <property type="match status" value="1"/>
</dbReference>
<dbReference type="InterPro" id="IPR020472">
    <property type="entry name" value="WD40_PAC1"/>
</dbReference>
<dbReference type="AlphaFoldDB" id="A0A8J6BA35"/>
<dbReference type="InterPro" id="IPR015943">
    <property type="entry name" value="WD40/YVTN_repeat-like_dom_sf"/>
</dbReference>
<keyword evidence="2" id="KW-0677">Repeat</keyword>
<protein>
    <submittedName>
        <fullName evidence="5">WD domain G-beta repeat</fullName>
    </submittedName>
</protein>
<dbReference type="SMART" id="SM00320">
    <property type="entry name" value="WD40"/>
    <property type="match status" value="7"/>
</dbReference>
<feature type="repeat" description="WD" evidence="3">
    <location>
        <begin position="339"/>
        <end position="361"/>
    </location>
</feature>
<dbReference type="SUPFAM" id="SSF50978">
    <property type="entry name" value="WD40 repeat-like"/>
    <property type="match status" value="1"/>
</dbReference>
<dbReference type="Gene3D" id="2.130.10.10">
    <property type="entry name" value="YVTN repeat-like/Quinoprotein amine dehydrogenase"/>
    <property type="match status" value="2"/>
</dbReference>
<sequence length="617" mass="69061">MDDYRRLYSITKSQLLRNLFNRSSSVPDIWKKILITQHPEDRTLFEQLRHSFSLLRQWGDTTVFQPGTEKKSGVSGVARIIDANESKLIKANIQAFRDLEGGFFKRLRTAMDQLEYAIKVSHNDRDTDTARAAASESEDTAEDETDMGRGLTKDAPTASTGQFDVDHLDQAELTFMDMPDTLLVQDLLTPDHPQFETHVAARLGPVIDMLHSSVMAVMAVFPTLAIVDLIKREQVFETHLNHLVNIAHQFIRVSLPLVEYALSFDKQFVKYNLKNRTMAGLDTPARAFYYDELEIIVNSIHVLHILFCAVDVHLFPFSIQAHPNGIKSFCESRMYPGCIITGSHDTNIRIWELNTGEQQAEFVGHRSLVSSVCITSDDRFIVSASFDQSIRIWNTFTAGCVHLLKGAHSDGILTADLSPDDKYIVSGGMDRVVVLWDFKAASFLRLLAGHQHWVRVVRFSPDSQWFVSGGLDGFVLVWNVKDVVESHPAKVKPRHVIEAHKDYVLDVAFGVHPAANQPIIASTSRDGSIKFWNYVTGEAVGVPMRPNSWALSVSFSANSRILAAGSLDSNISLYDTMTQDMLRQLKVHNDGAQCVKFSGKKLLISTADGQIQAVDAL</sequence>
<dbReference type="InterPro" id="IPR036322">
    <property type="entry name" value="WD40_repeat_dom_sf"/>
</dbReference>
<accession>A0A8J6BA35</accession>
<dbReference type="PROSITE" id="PS00678">
    <property type="entry name" value="WD_REPEATS_1"/>
    <property type="match status" value="2"/>
</dbReference>
<evidence type="ECO:0000313" key="6">
    <source>
        <dbReference type="Proteomes" id="UP000717585"/>
    </source>
</evidence>
<proteinExistence type="predicted"/>
<evidence type="ECO:0000256" key="3">
    <source>
        <dbReference type="PROSITE-ProRule" id="PRU00221"/>
    </source>
</evidence>
<reference evidence="5" key="1">
    <citation type="submission" date="2021-05" db="EMBL/GenBank/DDBJ databases">
        <title>A free-living protist that lacks canonical eukaryotic 1 DNA replication and segregation systems.</title>
        <authorList>
            <person name="Salas-Leiva D.E."/>
            <person name="Tromer E.C."/>
            <person name="Curtis B.A."/>
            <person name="Jerlstrom-Hultqvist J."/>
            <person name="Kolisko M."/>
            <person name="Yi Z."/>
            <person name="Salas-Leiva J.S."/>
            <person name="Gallot-Lavallee L."/>
            <person name="Kops G.J.P.L."/>
            <person name="Archibald J.M."/>
            <person name="Simpson A.G.B."/>
            <person name="Roger A.J."/>
        </authorList>
    </citation>
    <scope>NUCLEOTIDE SEQUENCE</scope>
    <source>
        <strain evidence="5">BICM</strain>
    </source>
</reference>
<evidence type="ECO:0000256" key="2">
    <source>
        <dbReference type="ARBA" id="ARBA00022737"/>
    </source>
</evidence>
<dbReference type="OrthoDB" id="538223at2759"/>